<dbReference type="Pfam" id="PF12796">
    <property type="entry name" value="Ank_2"/>
    <property type="match status" value="3"/>
</dbReference>
<dbReference type="EMBL" id="JBANMG010000007">
    <property type="protein sequence ID" value="KAK6950595.1"/>
    <property type="molecule type" value="Genomic_DNA"/>
</dbReference>
<dbReference type="Proteomes" id="UP001369815">
    <property type="component" value="Unassembled WGS sequence"/>
</dbReference>
<accession>A0AAX6MD80</accession>
<dbReference type="SUPFAM" id="SSF48403">
    <property type="entry name" value="Ankyrin repeat"/>
    <property type="match status" value="1"/>
</dbReference>
<proteinExistence type="predicted"/>
<name>A0AAX6MD80_9PEZI</name>
<reference evidence="4 5" key="1">
    <citation type="journal article" date="2024" name="Front Chem Biol">
        <title>Unveiling the potential of Daldinia eschscholtzii MFLUCC 19-0629 through bioactivity and bioinformatics studies for enhanced sustainable agriculture production.</title>
        <authorList>
            <person name="Brooks S."/>
            <person name="Weaver J.A."/>
            <person name="Klomchit A."/>
            <person name="Alharthi S.A."/>
            <person name="Onlamun T."/>
            <person name="Nurani R."/>
            <person name="Vong T.K."/>
            <person name="Alberti F."/>
            <person name="Greco C."/>
        </authorList>
    </citation>
    <scope>NUCLEOTIDE SEQUENCE [LARGE SCALE GENOMIC DNA]</scope>
    <source>
        <strain evidence="4">MFLUCC 19-0629</strain>
    </source>
</reference>
<evidence type="ECO:0000256" key="1">
    <source>
        <dbReference type="ARBA" id="ARBA00022737"/>
    </source>
</evidence>
<organism evidence="4 5">
    <name type="scientific">Daldinia eschscholtzii</name>
    <dbReference type="NCBI Taxonomy" id="292717"/>
    <lineage>
        <taxon>Eukaryota</taxon>
        <taxon>Fungi</taxon>
        <taxon>Dikarya</taxon>
        <taxon>Ascomycota</taxon>
        <taxon>Pezizomycotina</taxon>
        <taxon>Sordariomycetes</taxon>
        <taxon>Xylariomycetidae</taxon>
        <taxon>Xylariales</taxon>
        <taxon>Hypoxylaceae</taxon>
        <taxon>Daldinia</taxon>
    </lineage>
</organism>
<evidence type="ECO:0000313" key="4">
    <source>
        <dbReference type="EMBL" id="KAK6950595.1"/>
    </source>
</evidence>
<dbReference type="PROSITE" id="PS50088">
    <property type="entry name" value="ANK_REPEAT"/>
    <property type="match status" value="8"/>
</dbReference>
<evidence type="ECO:0000313" key="5">
    <source>
        <dbReference type="Proteomes" id="UP001369815"/>
    </source>
</evidence>
<dbReference type="SMART" id="SM00248">
    <property type="entry name" value="ANK"/>
    <property type="match status" value="8"/>
</dbReference>
<keyword evidence="5" id="KW-1185">Reference proteome</keyword>
<keyword evidence="1" id="KW-0677">Repeat</keyword>
<feature type="repeat" description="ANK" evidence="3">
    <location>
        <begin position="276"/>
        <end position="314"/>
    </location>
</feature>
<sequence length="508" mass="54349">MAKSVSLQALAGSVEHACGTIADLLVDLGKLVPLAKASLLPVAAECLTAKTVIGKLGVLLAPGGPTDPYAVYGDYNKQVEDLEPCFEVVLHAMSEILVDIDHETTHQTFLTHPSFAKAAEPSRLQPLVAVELHQISGRLDVRSLLAKYRTKSPRSRENDHSLTRMLHHAITGCDHHAVHRCLLAKTSPDTPLEESGVVPIHRALGQVGAALALENKAAIKNSTSIVMALLIAGASLKAQDENGRTPLIRATMNELPDSIISLMLEFGASVTAKDRQRNTALHHAAMRAPSNEMENIDTIRVLLAHGADQSLKNTRGRTPLHEAVLFERFDRGQELLDYGADSEIADNNGWTPLLCAVTQGNVALTKLLCDRGAIVDKKDKNGYTALHYAISHGSEQVSKVLLDAGVDVNLISRGETPLCRATSKSNLRLVKLLLSYGADVTLPSPGYCGALSVHVAAMGRDVAISEALLGAGSPINALDDEGRTPLRWAMDGGKNELVHFLMSKGAAK</sequence>
<dbReference type="AlphaFoldDB" id="A0AAX6MD80"/>
<feature type="repeat" description="ANK" evidence="3">
    <location>
        <begin position="242"/>
        <end position="275"/>
    </location>
</feature>
<dbReference type="PROSITE" id="PS50297">
    <property type="entry name" value="ANK_REP_REGION"/>
    <property type="match status" value="6"/>
</dbReference>
<feature type="repeat" description="ANK" evidence="3">
    <location>
        <begin position="315"/>
        <end position="347"/>
    </location>
</feature>
<dbReference type="Gene3D" id="1.25.40.20">
    <property type="entry name" value="Ankyrin repeat-containing domain"/>
    <property type="match status" value="4"/>
</dbReference>
<evidence type="ECO:0008006" key="6">
    <source>
        <dbReference type="Google" id="ProtNLM"/>
    </source>
</evidence>
<feature type="repeat" description="ANK" evidence="3">
    <location>
        <begin position="448"/>
        <end position="480"/>
    </location>
</feature>
<feature type="repeat" description="ANK" evidence="3">
    <location>
        <begin position="481"/>
        <end position="508"/>
    </location>
</feature>
<comment type="caution">
    <text evidence="4">The sequence shown here is derived from an EMBL/GenBank/DDBJ whole genome shotgun (WGS) entry which is preliminary data.</text>
</comment>
<dbReference type="PANTHER" id="PTHR24171">
    <property type="entry name" value="ANKYRIN REPEAT DOMAIN-CONTAINING PROTEIN 39-RELATED"/>
    <property type="match status" value="1"/>
</dbReference>
<evidence type="ECO:0000256" key="3">
    <source>
        <dbReference type="PROSITE-ProRule" id="PRU00023"/>
    </source>
</evidence>
<feature type="repeat" description="ANK" evidence="3">
    <location>
        <begin position="413"/>
        <end position="445"/>
    </location>
</feature>
<feature type="repeat" description="ANK" evidence="3">
    <location>
        <begin position="348"/>
        <end position="380"/>
    </location>
</feature>
<dbReference type="PRINTS" id="PR01415">
    <property type="entry name" value="ANKYRIN"/>
</dbReference>
<keyword evidence="2 3" id="KW-0040">ANK repeat</keyword>
<dbReference type="InterPro" id="IPR036770">
    <property type="entry name" value="Ankyrin_rpt-contain_sf"/>
</dbReference>
<gene>
    <name evidence="4" type="ORF">Daesc_007119</name>
</gene>
<protein>
    <recommendedName>
        <fullName evidence="6">Ankyrin repeat protein</fullName>
    </recommendedName>
</protein>
<evidence type="ECO:0000256" key="2">
    <source>
        <dbReference type="ARBA" id="ARBA00023043"/>
    </source>
</evidence>
<feature type="repeat" description="ANK" evidence="3">
    <location>
        <begin position="381"/>
        <end position="413"/>
    </location>
</feature>
<dbReference type="InterPro" id="IPR002110">
    <property type="entry name" value="Ankyrin_rpt"/>
</dbReference>